<proteinExistence type="predicted"/>
<feature type="transmembrane region" description="Helical" evidence="1">
    <location>
        <begin position="185"/>
        <end position="204"/>
    </location>
</feature>
<keyword evidence="1" id="KW-0812">Transmembrane</keyword>
<accession>A0AAN6N7X6</accession>
<keyword evidence="3" id="KW-1185">Reference proteome</keyword>
<gene>
    <name evidence="2" type="ORF">QBC46DRAFT_449161</name>
</gene>
<name>A0AAN6N7X6_9PEZI</name>
<dbReference type="EMBL" id="MU853791">
    <property type="protein sequence ID" value="KAK3940780.1"/>
    <property type="molecule type" value="Genomic_DNA"/>
</dbReference>
<evidence type="ECO:0000313" key="2">
    <source>
        <dbReference type="EMBL" id="KAK3940780.1"/>
    </source>
</evidence>
<protein>
    <submittedName>
        <fullName evidence="2">Uncharacterized protein</fullName>
    </submittedName>
</protein>
<evidence type="ECO:0000256" key="1">
    <source>
        <dbReference type="SAM" id="Phobius"/>
    </source>
</evidence>
<feature type="transmembrane region" description="Helical" evidence="1">
    <location>
        <begin position="216"/>
        <end position="236"/>
    </location>
</feature>
<dbReference type="Proteomes" id="UP001303473">
    <property type="component" value="Unassembled WGS sequence"/>
</dbReference>
<feature type="transmembrane region" description="Helical" evidence="1">
    <location>
        <begin position="257"/>
        <end position="275"/>
    </location>
</feature>
<reference evidence="3" key="1">
    <citation type="journal article" date="2023" name="Mol. Phylogenet. Evol.">
        <title>Genome-scale phylogeny and comparative genomics of the fungal order Sordariales.</title>
        <authorList>
            <person name="Hensen N."/>
            <person name="Bonometti L."/>
            <person name="Westerberg I."/>
            <person name="Brannstrom I.O."/>
            <person name="Guillou S."/>
            <person name="Cros-Aarteil S."/>
            <person name="Calhoun S."/>
            <person name="Haridas S."/>
            <person name="Kuo A."/>
            <person name="Mondo S."/>
            <person name="Pangilinan J."/>
            <person name="Riley R."/>
            <person name="LaButti K."/>
            <person name="Andreopoulos B."/>
            <person name="Lipzen A."/>
            <person name="Chen C."/>
            <person name="Yan M."/>
            <person name="Daum C."/>
            <person name="Ng V."/>
            <person name="Clum A."/>
            <person name="Steindorff A."/>
            <person name="Ohm R.A."/>
            <person name="Martin F."/>
            <person name="Silar P."/>
            <person name="Natvig D.O."/>
            <person name="Lalanne C."/>
            <person name="Gautier V."/>
            <person name="Ament-Velasquez S.L."/>
            <person name="Kruys A."/>
            <person name="Hutchinson M.I."/>
            <person name="Powell A.J."/>
            <person name="Barry K."/>
            <person name="Miller A.N."/>
            <person name="Grigoriev I.V."/>
            <person name="Debuchy R."/>
            <person name="Gladieux P."/>
            <person name="Hiltunen Thoren M."/>
            <person name="Johannesson H."/>
        </authorList>
    </citation>
    <scope>NUCLEOTIDE SEQUENCE [LARGE SCALE GENOMIC DNA]</scope>
    <source>
        <strain evidence="3">CBS 340.73</strain>
    </source>
</reference>
<organism evidence="2 3">
    <name type="scientific">Diplogelasinospora grovesii</name>
    <dbReference type="NCBI Taxonomy" id="303347"/>
    <lineage>
        <taxon>Eukaryota</taxon>
        <taxon>Fungi</taxon>
        <taxon>Dikarya</taxon>
        <taxon>Ascomycota</taxon>
        <taxon>Pezizomycotina</taxon>
        <taxon>Sordariomycetes</taxon>
        <taxon>Sordariomycetidae</taxon>
        <taxon>Sordariales</taxon>
        <taxon>Diplogelasinosporaceae</taxon>
        <taxon>Diplogelasinospora</taxon>
    </lineage>
</organism>
<sequence length="325" mass="35113">MDSTDADLTMITEDLPCDMEEGFSRSMSFLPGDEFRALCVAFRAEIDAKRFDEGVSKDVPRLFSGESCKGVGGKGLINGPDTDSRLDNSKLSSLCRKDIPVPYGLLHPNWPRSQAGLLASGGAEGDGRVSEEFDPDYRALPRTSLFPQVSHLRVLRRVLPAVVGGLILLTQASPVAAVDLPLRDVFRIGCGVTSAGTATVLAVVRNAGNVEVWVPTVLYTAWGVFFVLYAIVRYFNVRGINNGPVINGPERRTNCETLYSVSVIIFVMNTINALSSGTSTLLDAITIYGPLVLTAAVYVMSYCIIDLEMPGTELVTIILGGGWQR</sequence>
<dbReference type="AlphaFoldDB" id="A0AAN6N7X6"/>
<evidence type="ECO:0000313" key="3">
    <source>
        <dbReference type="Proteomes" id="UP001303473"/>
    </source>
</evidence>
<feature type="transmembrane region" description="Helical" evidence="1">
    <location>
        <begin position="287"/>
        <end position="305"/>
    </location>
</feature>
<keyword evidence="1" id="KW-1133">Transmembrane helix</keyword>
<keyword evidence="1" id="KW-0472">Membrane</keyword>
<comment type="caution">
    <text evidence="2">The sequence shown here is derived from an EMBL/GenBank/DDBJ whole genome shotgun (WGS) entry which is preliminary data.</text>
</comment>